<dbReference type="STRING" id="568860.SAMN05421811_103240"/>
<evidence type="ECO:0000256" key="1">
    <source>
        <dbReference type="SAM" id="Phobius"/>
    </source>
</evidence>
<protein>
    <submittedName>
        <fullName evidence="2">Uncharacterized protein</fullName>
    </submittedName>
</protein>
<dbReference type="EMBL" id="FOHX01000003">
    <property type="protein sequence ID" value="SET50095.1"/>
    <property type="molecule type" value="Genomic_DNA"/>
</dbReference>
<gene>
    <name evidence="2" type="ORF">SAMN05421811_103240</name>
</gene>
<proteinExistence type="predicted"/>
<keyword evidence="1" id="KW-0472">Membrane</keyword>
<sequence>MDELALALDLLVIALWALVGIPLAAVCWRALRRVDRLLKETEAALDRHRER</sequence>
<name>A0A1I0EWR3_9ACTN</name>
<evidence type="ECO:0000313" key="2">
    <source>
        <dbReference type="EMBL" id="SET50095.1"/>
    </source>
</evidence>
<keyword evidence="3" id="KW-1185">Reference proteome</keyword>
<dbReference type="Proteomes" id="UP000199361">
    <property type="component" value="Unassembled WGS sequence"/>
</dbReference>
<organism evidence="2 3">
    <name type="scientific">Nonomuraea wenchangensis</name>
    <dbReference type="NCBI Taxonomy" id="568860"/>
    <lineage>
        <taxon>Bacteria</taxon>
        <taxon>Bacillati</taxon>
        <taxon>Actinomycetota</taxon>
        <taxon>Actinomycetes</taxon>
        <taxon>Streptosporangiales</taxon>
        <taxon>Streptosporangiaceae</taxon>
        <taxon>Nonomuraea</taxon>
    </lineage>
</organism>
<evidence type="ECO:0000313" key="3">
    <source>
        <dbReference type="Proteomes" id="UP000199361"/>
    </source>
</evidence>
<reference evidence="2 3" key="1">
    <citation type="submission" date="2016-10" db="EMBL/GenBank/DDBJ databases">
        <authorList>
            <person name="de Groot N.N."/>
        </authorList>
    </citation>
    <scope>NUCLEOTIDE SEQUENCE [LARGE SCALE GENOMIC DNA]</scope>
    <source>
        <strain evidence="2 3">CGMCC 4.5598</strain>
    </source>
</reference>
<dbReference type="RefSeq" id="WP_177240577.1">
    <property type="nucleotide sequence ID" value="NZ_FOHX01000003.1"/>
</dbReference>
<feature type="transmembrane region" description="Helical" evidence="1">
    <location>
        <begin position="6"/>
        <end position="31"/>
    </location>
</feature>
<dbReference type="AlphaFoldDB" id="A0A1I0EWR3"/>
<keyword evidence="1" id="KW-0812">Transmembrane</keyword>
<accession>A0A1I0EWR3</accession>
<keyword evidence="1" id="KW-1133">Transmembrane helix</keyword>